<dbReference type="InterPro" id="IPR051049">
    <property type="entry name" value="Dienelactone_hydrolase-like"/>
</dbReference>
<proteinExistence type="predicted"/>
<evidence type="ECO:0000313" key="3">
    <source>
        <dbReference type="Proteomes" id="UP000293995"/>
    </source>
</evidence>
<keyword evidence="3" id="KW-1185">Reference proteome</keyword>
<dbReference type="InterPro" id="IPR002925">
    <property type="entry name" value="Dienelactn_hydro"/>
</dbReference>
<keyword evidence="2" id="KW-0378">Hydrolase</keyword>
<dbReference type="OrthoDB" id="3208682at2"/>
<dbReference type="Pfam" id="PF01738">
    <property type="entry name" value="DLH"/>
    <property type="match status" value="1"/>
</dbReference>
<dbReference type="InterPro" id="IPR029058">
    <property type="entry name" value="AB_hydrolase_fold"/>
</dbReference>
<dbReference type="KEGG" id="mprt:ET475_13115"/>
<gene>
    <name evidence="2" type="ORF">ET475_13115</name>
</gene>
<dbReference type="EMBL" id="CP035494">
    <property type="protein sequence ID" value="QAY60835.1"/>
    <property type="molecule type" value="Genomic_DNA"/>
</dbReference>
<dbReference type="PANTHER" id="PTHR46623:SF6">
    <property type="entry name" value="ALPHA_BETA-HYDROLASES SUPERFAMILY PROTEIN"/>
    <property type="match status" value="1"/>
</dbReference>
<evidence type="ECO:0000259" key="1">
    <source>
        <dbReference type="Pfam" id="PF01738"/>
    </source>
</evidence>
<organism evidence="2 3">
    <name type="scientific">Microbacterium protaetiae</name>
    <dbReference type="NCBI Taxonomy" id="2509458"/>
    <lineage>
        <taxon>Bacteria</taxon>
        <taxon>Bacillati</taxon>
        <taxon>Actinomycetota</taxon>
        <taxon>Actinomycetes</taxon>
        <taxon>Micrococcales</taxon>
        <taxon>Microbacteriaceae</taxon>
        <taxon>Microbacterium</taxon>
    </lineage>
</organism>
<sequence>MTGRAYGGDMPETMTLHAPDGEPFAAYLARPAQQPRGGLVLIHEIWGLTDHIIDVADRFAAEGYVVIAPDILSHAGVEPALGQELFALMNSKDEGARTAGQPRMREALAASHAPEYAAWATGALTAAVDHLDEQPGVDGRIGAVGYCFGGTYAFLLAAADARVRAVVPFYGTAPDAERIQNIQAAVLAFYGGTDTALMQALPVVRQDMTASGVDFTPVVYDRAAHAFFNDTGARYDADAAADAWQRTMAFLALHL</sequence>
<dbReference type="PANTHER" id="PTHR46623">
    <property type="entry name" value="CARBOXYMETHYLENEBUTENOLIDASE-RELATED"/>
    <property type="match status" value="1"/>
</dbReference>
<dbReference type="SUPFAM" id="SSF53474">
    <property type="entry name" value="alpha/beta-Hydrolases"/>
    <property type="match status" value="1"/>
</dbReference>
<dbReference type="Proteomes" id="UP000293995">
    <property type="component" value="Chromosome"/>
</dbReference>
<dbReference type="GO" id="GO:0016787">
    <property type="term" value="F:hydrolase activity"/>
    <property type="evidence" value="ECO:0007669"/>
    <property type="project" value="UniProtKB-KW"/>
</dbReference>
<feature type="domain" description="Dienelactone hydrolase" evidence="1">
    <location>
        <begin position="24"/>
        <end position="252"/>
    </location>
</feature>
<protein>
    <submittedName>
        <fullName evidence="2">Dienelactone hydrolase family protein</fullName>
    </submittedName>
</protein>
<accession>A0A4P6EEW5</accession>
<dbReference type="AlphaFoldDB" id="A0A4P6EEW5"/>
<name>A0A4P6EEW5_9MICO</name>
<evidence type="ECO:0000313" key="2">
    <source>
        <dbReference type="EMBL" id="QAY60835.1"/>
    </source>
</evidence>
<reference evidence="2 3" key="1">
    <citation type="submission" date="2019-01" db="EMBL/GenBank/DDBJ databases">
        <title>Genome sequencing of strain DFW100M-13.</title>
        <authorList>
            <person name="Heo J."/>
            <person name="Kim S.-J."/>
            <person name="Kim J.-S."/>
            <person name="Hong S.-B."/>
            <person name="Kwon S.-W."/>
        </authorList>
    </citation>
    <scope>NUCLEOTIDE SEQUENCE [LARGE SCALE GENOMIC DNA]</scope>
    <source>
        <strain evidence="2 3">DFW100M-13</strain>
    </source>
</reference>
<dbReference type="Gene3D" id="3.40.50.1820">
    <property type="entry name" value="alpha/beta hydrolase"/>
    <property type="match status" value="1"/>
</dbReference>